<organism evidence="10 11">
    <name type="scientific">Thermohalobaculum xanthum</name>
    <dbReference type="NCBI Taxonomy" id="2753746"/>
    <lineage>
        <taxon>Bacteria</taxon>
        <taxon>Pseudomonadati</taxon>
        <taxon>Pseudomonadota</taxon>
        <taxon>Alphaproteobacteria</taxon>
        <taxon>Rhodobacterales</taxon>
        <taxon>Paracoccaceae</taxon>
        <taxon>Thermohalobaculum</taxon>
    </lineage>
</organism>
<feature type="transmembrane region" description="Helical" evidence="9">
    <location>
        <begin position="202"/>
        <end position="227"/>
    </location>
</feature>
<dbReference type="EMBL" id="JAEHHL010000008">
    <property type="protein sequence ID" value="MBK0400298.1"/>
    <property type="molecule type" value="Genomic_DNA"/>
</dbReference>
<dbReference type="GO" id="GO:0055085">
    <property type="term" value="P:transmembrane transport"/>
    <property type="evidence" value="ECO:0007669"/>
    <property type="project" value="InterPro"/>
</dbReference>
<feature type="transmembrane region" description="Helical" evidence="9">
    <location>
        <begin position="12"/>
        <end position="32"/>
    </location>
</feature>
<evidence type="ECO:0000256" key="5">
    <source>
        <dbReference type="ARBA" id="ARBA00022692"/>
    </source>
</evidence>
<evidence type="ECO:0000313" key="11">
    <source>
        <dbReference type="Proteomes" id="UP000655420"/>
    </source>
</evidence>
<comment type="caution">
    <text evidence="10">The sequence shown here is derived from an EMBL/GenBank/DDBJ whole genome shotgun (WGS) entry which is preliminary data.</text>
</comment>
<dbReference type="Gene3D" id="1.10.3470.10">
    <property type="entry name" value="ABC transporter involved in vitamin B12 uptake, BtuC"/>
    <property type="match status" value="1"/>
</dbReference>
<gene>
    <name evidence="10" type="ORF">H0I76_13950</name>
</gene>
<keyword evidence="6 9" id="KW-1133">Transmembrane helix</keyword>
<evidence type="ECO:0000256" key="6">
    <source>
        <dbReference type="ARBA" id="ARBA00022989"/>
    </source>
</evidence>
<reference evidence="10" key="1">
    <citation type="submission" date="2020-12" db="EMBL/GenBank/DDBJ databases">
        <title>Bacterial taxonomy.</title>
        <authorList>
            <person name="Pan X."/>
        </authorList>
    </citation>
    <scope>NUCLEOTIDE SEQUENCE</scope>
    <source>
        <strain evidence="10">M0105</strain>
    </source>
</reference>
<feature type="transmembrane region" description="Helical" evidence="9">
    <location>
        <begin position="265"/>
        <end position="289"/>
    </location>
</feature>
<evidence type="ECO:0000256" key="4">
    <source>
        <dbReference type="ARBA" id="ARBA00022475"/>
    </source>
</evidence>
<comment type="subcellular location">
    <subcellularLocation>
        <location evidence="1 8">Cell membrane</location>
        <topology evidence="1 8">Multi-pass membrane protein</topology>
    </subcellularLocation>
</comment>
<dbReference type="AlphaFoldDB" id="A0A8J7M8W9"/>
<evidence type="ECO:0000256" key="3">
    <source>
        <dbReference type="ARBA" id="ARBA00022448"/>
    </source>
</evidence>
<keyword evidence="4" id="KW-1003">Cell membrane</keyword>
<dbReference type="Proteomes" id="UP000655420">
    <property type="component" value="Unassembled WGS sequence"/>
</dbReference>
<keyword evidence="7 9" id="KW-0472">Membrane</keyword>
<dbReference type="SUPFAM" id="SSF81345">
    <property type="entry name" value="ABC transporter involved in vitamin B12 uptake, BtuC"/>
    <property type="match status" value="1"/>
</dbReference>
<feature type="transmembrane region" description="Helical" evidence="9">
    <location>
        <begin position="178"/>
        <end position="196"/>
    </location>
</feature>
<feature type="transmembrane region" description="Helical" evidence="9">
    <location>
        <begin position="147"/>
        <end position="166"/>
    </location>
</feature>
<dbReference type="PANTHER" id="PTHR30477">
    <property type="entry name" value="ABC-TRANSPORTER METAL-BINDING PROTEIN"/>
    <property type="match status" value="1"/>
</dbReference>
<evidence type="ECO:0000256" key="1">
    <source>
        <dbReference type="ARBA" id="ARBA00004651"/>
    </source>
</evidence>
<keyword evidence="11" id="KW-1185">Reference proteome</keyword>
<evidence type="ECO:0000313" key="10">
    <source>
        <dbReference type="EMBL" id="MBK0400298.1"/>
    </source>
</evidence>
<keyword evidence="3 8" id="KW-0813">Transport</keyword>
<feature type="transmembrane region" description="Helical" evidence="9">
    <location>
        <begin position="66"/>
        <end position="86"/>
    </location>
</feature>
<accession>A0A8J7M8W9</accession>
<dbReference type="InterPro" id="IPR037294">
    <property type="entry name" value="ABC_BtuC-like"/>
</dbReference>
<feature type="transmembrane region" description="Helical" evidence="9">
    <location>
        <begin position="93"/>
        <end position="114"/>
    </location>
</feature>
<dbReference type="CDD" id="cd06550">
    <property type="entry name" value="TM_ABC_iron-siderophores_like"/>
    <property type="match status" value="1"/>
</dbReference>
<proteinExistence type="inferred from homology"/>
<evidence type="ECO:0000256" key="7">
    <source>
        <dbReference type="ARBA" id="ARBA00023136"/>
    </source>
</evidence>
<evidence type="ECO:0000256" key="9">
    <source>
        <dbReference type="SAM" id="Phobius"/>
    </source>
</evidence>
<comment type="similarity">
    <text evidence="2 8">Belongs to the ABC-3 integral membrane protein family.</text>
</comment>
<dbReference type="PANTHER" id="PTHR30477:SF8">
    <property type="entry name" value="METAL TRANSPORT SYSTEM MEMBRANE PROTEIN CT_070-RELATED"/>
    <property type="match status" value="1"/>
</dbReference>
<dbReference type="Pfam" id="PF00950">
    <property type="entry name" value="ABC-3"/>
    <property type="match status" value="1"/>
</dbReference>
<sequence length="378" mass="39764">MQALFDDPGFSIMATGFLVGAAAAMLGPFLILRRAAMLSDAISHSIVLGIVAVWLLTGAVSGPLQILGAALTGVLTVVLTEMIAATGRVKSDAAIGLVFPALFAAGVLLLNLYASDVHIDTHTVLLGEIGFVWLDTLEVAGLSVPRALVWMGAAAAADLAFITLFWKELKIGTFDPVLAHAMGLAPRALFYVLLFLTSGTAVAAFDAVGAILFIAFIVMPPATAYLLTDRLERMVPIGVAVAGIASLGGYGLALQWDVSISGMMAVVTGACLGLAVLAAPRHGVVAAMLRRARSRRENETRALVVHLATHEDTAARREENVAAALRLHLDWPDRRAREVLVKGVAAGLVRREGEALLLTDEGRRAAEALLEPWRRGGG</sequence>
<dbReference type="RefSeq" id="WP_200610896.1">
    <property type="nucleotide sequence ID" value="NZ_JAEHHL010000008.1"/>
</dbReference>
<name>A0A8J7M8W9_9RHOB</name>
<feature type="transmembrane region" description="Helical" evidence="9">
    <location>
        <begin position="41"/>
        <end position="60"/>
    </location>
</feature>
<evidence type="ECO:0000256" key="2">
    <source>
        <dbReference type="ARBA" id="ARBA00008034"/>
    </source>
</evidence>
<keyword evidence="5 8" id="KW-0812">Transmembrane</keyword>
<feature type="transmembrane region" description="Helical" evidence="9">
    <location>
        <begin position="234"/>
        <end position="253"/>
    </location>
</feature>
<evidence type="ECO:0000256" key="8">
    <source>
        <dbReference type="RuleBase" id="RU003943"/>
    </source>
</evidence>
<dbReference type="GO" id="GO:0043190">
    <property type="term" value="C:ATP-binding cassette (ABC) transporter complex"/>
    <property type="evidence" value="ECO:0007669"/>
    <property type="project" value="InterPro"/>
</dbReference>
<protein>
    <submittedName>
        <fullName evidence="10">Metal ABC transporter permease</fullName>
    </submittedName>
</protein>
<dbReference type="GO" id="GO:0010043">
    <property type="term" value="P:response to zinc ion"/>
    <property type="evidence" value="ECO:0007669"/>
    <property type="project" value="TreeGrafter"/>
</dbReference>
<dbReference type="InterPro" id="IPR001626">
    <property type="entry name" value="ABC_TroCD"/>
</dbReference>